<name>A0ABV4YDQ1_9CYAN</name>
<keyword evidence="4 5" id="KW-0472">Membrane</keyword>
<dbReference type="PANTHER" id="PTHR39344:SF1">
    <property type="entry name" value="UPF0182 PROTEIN SLL1060"/>
    <property type="match status" value="1"/>
</dbReference>
<feature type="transmembrane region" description="Helical" evidence="5">
    <location>
        <begin position="193"/>
        <end position="209"/>
    </location>
</feature>
<sequence>MQSNTGKQKFDRIFHRFTQVILWLLGLWLGVELLSRLIAEALWFAEVDFQPAFWIRLVTQVGLWTIALFSVGFLLFNLNIAERHLNPKPNSSFGELRKPVLNVTSNYSLPEVRKPPLATKYKIESEERSFSLGLRLLLTCTIGLSLLVGLLLFHYITVAIEYWQPNVDVTAVTTTLPAHFDVSTVWQRWQNSTNWQLILLPIVSLLIIIKPRVVLKAIAILISLSLGMVLSAQWIKFLEYFQAQSFQMTDPLFNRDIGFYIFGLPIWELLEFWLVALFGFGFAAVALIYLLSGNSISEGKFPGFNKAQQNHLLLLGGAVMLCVAYSYWLRRYELLYSTQGVVYGASFTDVTVQLPIYTLLSLLAIAIAFLLLWRSIFPETAKLRKNQQGKRSRYFLISTGALLLFSSLFVLSFIFPEVVQKLVVQPNEVTRERPFIENNIRLTRQAFQLDKVEVRTFFPQGGLSATDIVNNDETIRNIRLWDTRPLLDANRQLQQFRPYYRFPSADIDRYTLATTLPKETEKRQVILAARELDYNDVPDPAKTWVNKHLVYTHGYGFTMSPVNIAAPGGLPYYFVKDIGTETNSGNLQTSDPFIRYSIPTDNPRIYYGEIANTYVMTNTQIKEFDYPSGDENVYNTYDGLGGIRLNVWWRKWAFAKYLNDWQMLLTRNITEESKVLFRRNINDRVRAIAPFLNYDRAPYLVVTNTPEEPELTKSVKNHLYWIIDAYTTSDRYPYSDPGETKFNYIRNSVKVVVDAYNGDVNFYVADPDDPIIKSLNAIFPKMFQPLYTMSAALRTHIRYPIDIYSIQSERLRAYHMTDPRVFYNREDLWKIPTEIYGGQPQSVQPYYLIMKLPTAREEEFILLLPFTPTARTNLIAWLAGRSDGAEYGNLLLYQFPKQQLVFGPEQIEALINQDPVISQQISLWNRQGSKAIQGNLLIIPIERSLLYVEPLYLEAEQNSVPTLVRVIVVYEDRIVMAETLEKALDAIFQPLPATPAPIVRPVENIPPEPLPPLAP</sequence>
<evidence type="ECO:0000256" key="5">
    <source>
        <dbReference type="HAMAP-Rule" id="MF_01600"/>
    </source>
</evidence>
<dbReference type="HAMAP" id="MF_01600">
    <property type="entry name" value="UPF0182"/>
    <property type="match status" value="1"/>
</dbReference>
<feature type="transmembrane region" description="Helical" evidence="5">
    <location>
        <begin position="312"/>
        <end position="329"/>
    </location>
</feature>
<feature type="transmembrane region" description="Helical" evidence="5">
    <location>
        <begin position="132"/>
        <end position="156"/>
    </location>
</feature>
<dbReference type="NCBIfam" id="NF002707">
    <property type="entry name" value="PRK02509.1"/>
    <property type="match status" value="1"/>
</dbReference>
<evidence type="ECO:0000256" key="1">
    <source>
        <dbReference type="ARBA" id="ARBA00022475"/>
    </source>
</evidence>
<evidence type="ECO:0000256" key="4">
    <source>
        <dbReference type="ARBA" id="ARBA00023136"/>
    </source>
</evidence>
<organism evidence="6 7">
    <name type="scientific">Floridaenema fluviatile BLCC-F154</name>
    <dbReference type="NCBI Taxonomy" id="3153640"/>
    <lineage>
        <taxon>Bacteria</taxon>
        <taxon>Bacillati</taxon>
        <taxon>Cyanobacteriota</taxon>
        <taxon>Cyanophyceae</taxon>
        <taxon>Oscillatoriophycideae</taxon>
        <taxon>Aerosakkonematales</taxon>
        <taxon>Aerosakkonemataceae</taxon>
        <taxon>Floridanema</taxon>
        <taxon>Floridanema fluviatile</taxon>
    </lineage>
</organism>
<keyword evidence="1 5" id="KW-1003">Cell membrane</keyword>
<evidence type="ECO:0000313" key="6">
    <source>
        <dbReference type="EMBL" id="MFB2936952.1"/>
    </source>
</evidence>
<reference evidence="6 7" key="1">
    <citation type="submission" date="2024-09" db="EMBL/GenBank/DDBJ databases">
        <title>Floridaenema gen nov. (Aerosakkonemataceae, Aerosakkonematales ord. nov., Cyanobacteria) from benthic tropical and subtropical fresh waters, with the description of four new species.</title>
        <authorList>
            <person name="Moretto J.A."/>
            <person name="Berthold D.E."/>
            <person name="Lefler F.W."/>
            <person name="Huang I.-S."/>
            <person name="Laughinghouse H. IV."/>
        </authorList>
    </citation>
    <scope>NUCLEOTIDE SEQUENCE [LARGE SCALE GENOMIC DNA]</scope>
    <source>
        <strain evidence="6 7">BLCC-F154</strain>
    </source>
</reference>
<evidence type="ECO:0000256" key="2">
    <source>
        <dbReference type="ARBA" id="ARBA00022692"/>
    </source>
</evidence>
<evidence type="ECO:0000256" key="3">
    <source>
        <dbReference type="ARBA" id="ARBA00022989"/>
    </source>
</evidence>
<feature type="transmembrane region" description="Helical" evidence="5">
    <location>
        <begin position="272"/>
        <end position="291"/>
    </location>
</feature>
<proteinExistence type="inferred from homology"/>
<feature type="transmembrane region" description="Helical" evidence="5">
    <location>
        <begin position="20"/>
        <end position="45"/>
    </location>
</feature>
<dbReference type="InterPro" id="IPR005372">
    <property type="entry name" value="UPF0182"/>
</dbReference>
<evidence type="ECO:0000313" key="7">
    <source>
        <dbReference type="Proteomes" id="UP001576776"/>
    </source>
</evidence>
<accession>A0ABV4YDQ1</accession>
<keyword evidence="7" id="KW-1185">Reference proteome</keyword>
<gene>
    <name evidence="6" type="ORF">ACE1B6_17020</name>
</gene>
<dbReference type="EMBL" id="JBHFNS010000065">
    <property type="protein sequence ID" value="MFB2936952.1"/>
    <property type="molecule type" value="Genomic_DNA"/>
</dbReference>
<feature type="transmembrane region" description="Helical" evidence="5">
    <location>
        <begin position="354"/>
        <end position="373"/>
    </location>
</feature>
<feature type="transmembrane region" description="Helical" evidence="5">
    <location>
        <begin position="57"/>
        <end position="78"/>
    </location>
</feature>
<protein>
    <recommendedName>
        <fullName evidence="5">UPF0182 protein ACE1B6_17020</fullName>
    </recommendedName>
</protein>
<comment type="subcellular location">
    <subcellularLocation>
        <location evidence="5">Cell membrane</location>
        <topology evidence="5">Multi-pass membrane protein</topology>
    </subcellularLocation>
</comment>
<dbReference type="Proteomes" id="UP001576776">
    <property type="component" value="Unassembled WGS sequence"/>
</dbReference>
<dbReference type="Pfam" id="PF03699">
    <property type="entry name" value="UPF0182"/>
    <property type="match status" value="1"/>
</dbReference>
<dbReference type="PANTHER" id="PTHR39344">
    <property type="entry name" value="UPF0182 PROTEIN SLL1060"/>
    <property type="match status" value="1"/>
</dbReference>
<comment type="caution">
    <text evidence="6">The sequence shown here is derived from an EMBL/GenBank/DDBJ whole genome shotgun (WGS) entry which is preliminary data.</text>
</comment>
<feature type="transmembrane region" description="Helical" evidence="5">
    <location>
        <begin position="394"/>
        <end position="415"/>
    </location>
</feature>
<comment type="similarity">
    <text evidence="5">Belongs to the UPF0182 family.</text>
</comment>
<feature type="transmembrane region" description="Helical" evidence="5">
    <location>
        <begin position="214"/>
        <end position="235"/>
    </location>
</feature>
<keyword evidence="2 5" id="KW-0812">Transmembrane</keyword>
<dbReference type="RefSeq" id="WP_413258447.1">
    <property type="nucleotide sequence ID" value="NZ_JBHFNS010000065.1"/>
</dbReference>
<keyword evidence="3 5" id="KW-1133">Transmembrane helix</keyword>